<evidence type="ECO:0000313" key="4">
    <source>
        <dbReference type="EMBL" id="WAR17135.1"/>
    </source>
</evidence>
<evidence type="ECO:0000256" key="3">
    <source>
        <dbReference type="ARBA" id="ARBA00023274"/>
    </source>
</evidence>
<accession>A0ABY7F4M8</accession>
<dbReference type="Proteomes" id="UP001164746">
    <property type="component" value="Chromosome 10"/>
</dbReference>
<gene>
    <name evidence="4" type="ORF">MAR_031729</name>
</gene>
<dbReference type="PANTHER" id="PTHR19836:SF19">
    <property type="entry name" value="SMALL RIBOSOMAL SUBUNIT PROTEIN US14M"/>
    <property type="match status" value="1"/>
</dbReference>
<sequence length="115" mass="13968">MRTEYTRPGYGSRYGFTNWQQKKDHTKRQTVKEHYITRMRLNAIRKNRILPEEIREIADEEIAREPRDSNPIRLVDRCVMTGRGRGNVKHYRISRIMWRHFADYNNLCGVQRACW</sequence>
<protein>
    <submittedName>
        <fullName evidence="4">RT14-like protein</fullName>
    </submittedName>
</protein>
<keyword evidence="5" id="KW-1185">Reference proteome</keyword>
<organism evidence="4 5">
    <name type="scientific">Mya arenaria</name>
    <name type="common">Soft-shell clam</name>
    <dbReference type="NCBI Taxonomy" id="6604"/>
    <lineage>
        <taxon>Eukaryota</taxon>
        <taxon>Metazoa</taxon>
        <taxon>Spiralia</taxon>
        <taxon>Lophotrochozoa</taxon>
        <taxon>Mollusca</taxon>
        <taxon>Bivalvia</taxon>
        <taxon>Autobranchia</taxon>
        <taxon>Heteroconchia</taxon>
        <taxon>Euheterodonta</taxon>
        <taxon>Imparidentia</taxon>
        <taxon>Neoheterodontei</taxon>
        <taxon>Myida</taxon>
        <taxon>Myoidea</taxon>
        <taxon>Myidae</taxon>
        <taxon>Mya</taxon>
    </lineage>
</organism>
<dbReference type="Pfam" id="PF00253">
    <property type="entry name" value="Ribosomal_S14"/>
    <property type="match status" value="1"/>
</dbReference>
<proteinExistence type="inferred from homology"/>
<evidence type="ECO:0000313" key="5">
    <source>
        <dbReference type="Proteomes" id="UP001164746"/>
    </source>
</evidence>
<dbReference type="SUPFAM" id="SSF57716">
    <property type="entry name" value="Glucocorticoid receptor-like (DNA-binding domain)"/>
    <property type="match status" value="1"/>
</dbReference>
<dbReference type="Gene3D" id="1.10.287.1480">
    <property type="match status" value="1"/>
</dbReference>
<evidence type="ECO:0000256" key="1">
    <source>
        <dbReference type="ARBA" id="ARBA00009083"/>
    </source>
</evidence>
<evidence type="ECO:0000256" key="2">
    <source>
        <dbReference type="ARBA" id="ARBA00022980"/>
    </source>
</evidence>
<name>A0ABY7F4M8_MYAAR</name>
<dbReference type="InterPro" id="IPR001209">
    <property type="entry name" value="Ribosomal_uS14"/>
</dbReference>
<dbReference type="EMBL" id="CP111021">
    <property type="protein sequence ID" value="WAR17135.1"/>
    <property type="molecule type" value="Genomic_DNA"/>
</dbReference>
<keyword evidence="3" id="KW-0687">Ribonucleoprotein</keyword>
<comment type="similarity">
    <text evidence="1">Belongs to the universal ribosomal protein uS14 family.</text>
</comment>
<dbReference type="PANTHER" id="PTHR19836">
    <property type="entry name" value="30S RIBOSOMAL PROTEIN S14"/>
    <property type="match status" value="1"/>
</dbReference>
<keyword evidence="2" id="KW-0689">Ribosomal protein</keyword>
<reference evidence="4" key="1">
    <citation type="submission" date="2022-11" db="EMBL/GenBank/DDBJ databases">
        <title>Centuries of genome instability and evolution in soft-shell clam transmissible cancer (bioRxiv).</title>
        <authorList>
            <person name="Hart S.F.M."/>
            <person name="Yonemitsu M.A."/>
            <person name="Giersch R.M."/>
            <person name="Beal B.F."/>
            <person name="Arriagada G."/>
            <person name="Davis B.W."/>
            <person name="Ostrander E.A."/>
            <person name="Goff S.P."/>
            <person name="Metzger M.J."/>
        </authorList>
    </citation>
    <scope>NUCLEOTIDE SEQUENCE</scope>
    <source>
        <strain evidence="4">MELC-2E11</strain>
        <tissue evidence="4">Siphon/mantle</tissue>
    </source>
</reference>